<accession>A0A975PX49</accession>
<gene>
    <name evidence="1" type="ORF">F6B93_09970</name>
</gene>
<dbReference type="Proteomes" id="UP000682202">
    <property type="component" value="Chromosome"/>
</dbReference>
<dbReference type="AlphaFoldDB" id="A0A975PX49"/>
<name>A0A975PX49_9MYCO</name>
<organism evidence="1 2">
    <name type="scientific">Mycobacterium spongiae</name>
    <dbReference type="NCBI Taxonomy" id="886343"/>
    <lineage>
        <taxon>Bacteria</taxon>
        <taxon>Bacillati</taxon>
        <taxon>Actinomycetota</taxon>
        <taxon>Actinomycetes</taxon>
        <taxon>Mycobacteriales</taxon>
        <taxon>Mycobacteriaceae</taxon>
        <taxon>Mycobacterium</taxon>
    </lineage>
</organism>
<dbReference type="EMBL" id="CP046600">
    <property type="protein sequence ID" value="QUR67378.1"/>
    <property type="molecule type" value="Genomic_DNA"/>
</dbReference>
<keyword evidence="2" id="KW-1185">Reference proteome</keyword>
<dbReference type="KEGG" id="mspg:F6B93_09970"/>
<protein>
    <submittedName>
        <fullName evidence="1">Uncharacterized protein</fullName>
    </submittedName>
</protein>
<dbReference type="RefSeq" id="WP_211698950.1">
    <property type="nucleotide sequence ID" value="NZ_CP046600.1"/>
</dbReference>
<evidence type="ECO:0000313" key="2">
    <source>
        <dbReference type="Proteomes" id="UP000682202"/>
    </source>
</evidence>
<proteinExistence type="predicted"/>
<sequence length="91" mass="9596">MTSRVTVTVTLHDGQVITFDTSNTDQEAGTSYSVDAAGVLTIESKQPMPAGELVVTRQLYSPAAWHRVDEANSTTLCAVPAWVSGVIGSSI</sequence>
<reference evidence="1" key="1">
    <citation type="submission" date="2019-12" db="EMBL/GenBank/DDBJ databases">
        <title>Mycobacterium spongiae sp. nov.</title>
        <authorList>
            <person name="Stinear T."/>
        </authorList>
    </citation>
    <scope>NUCLEOTIDE SEQUENCE</scope>
    <source>
        <strain evidence="1">FSD4b-SM</strain>
    </source>
</reference>
<evidence type="ECO:0000313" key="1">
    <source>
        <dbReference type="EMBL" id="QUR67378.1"/>
    </source>
</evidence>